<dbReference type="OrthoDB" id="3648670at2759"/>
<feature type="compositionally biased region" description="Polar residues" evidence="2">
    <location>
        <begin position="266"/>
        <end position="284"/>
    </location>
</feature>
<dbReference type="InterPro" id="IPR036864">
    <property type="entry name" value="Zn2-C6_fun-type_DNA-bd_sf"/>
</dbReference>
<accession>A0A9P3CCH7</accession>
<evidence type="ECO:0000259" key="3">
    <source>
        <dbReference type="PROSITE" id="PS50048"/>
    </source>
</evidence>
<dbReference type="GO" id="GO:0000981">
    <property type="term" value="F:DNA-binding transcription factor activity, RNA polymerase II-specific"/>
    <property type="evidence" value="ECO:0007669"/>
    <property type="project" value="InterPro"/>
</dbReference>
<dbReference type="EMBL" id="BOLY01000001">
    <property type="protein sequence ID" value="GIZ37850.1"/>
    <property type="molecule type" value="Genomic_DNA"/>
</dbReference>
<feature type="compositionally biased region" description="Low complexity" evidence="2">
    <location>
        <begin position="20"/>
        <end position="31"/>
    </location>
</feature>
<dbReference type="InterPro" id="IPR001138">
    <property type="entry name" value="Zn2Cys6_DnaBD"/>
</dbReference>
<feature type="compositionally biased region" description="Acidic residues" evidence="2">
    <location>
        <begin position="227"/>
        <end position="257"/>
    </location>
</feature>
<name>A0A9P3CCH7_9PEZI</name>
<dbReference type="SUPFAM" id="SSF57701">
    <property type="entry name" value="Zn2/Cys6 DNA-binding domain"/>
    <property type="match status" value="1"/>
</dbReference>
<protein>
    <recommendedName>
        <fullName evidence="3">Zn(2)-C6 fungal-type domain-containing protein</fullName>
    </recommendedName>
</protein>
<evidence type="ECO:0000256" key="1">
    <source>
        <dbReference type="ARBA" id="ARBA00023242"/>
    </source>
</evidence>
<evidence type="ECO:0000313" key="5">
    <source>
        <dbReference type="Proteomes" id="UP000825890"/>
    </source>
</evidence>
<dbReference type="AlphaFoldDB" id="A0A9P3CCH7"/>
<evidence type="ECO:0000256" key="2">
    <source>
        <dbReference type="SAM" id="MobiDB-lite"/>
    </source>
</evidence>
<keyword evidence="1" id="KW-0539">Nucleus</keyword>
<dbReference type="GO" id="GO:0008270">
    <property type="term" value="F:zinc ion binding"/>
    <property type="evidence" value="ECO:0007669"/>
    <property type="project" value="InterPro"/>
</dbReference>
<dbReference type="PROSITE" id="PS00463">
    <property type="entry name" value="ZN2_CY6_FUNGAL_1"/>
    <property type="match status" value="1"/>
</dbReference>
<organism evidence="4 5">
    <name type="scientific">Cercospora kikuchii</name>
    <dbReference type="NCBI Taxonomy" id="84275"/>
    <lineage>
        <taxon>Eukaryota</taxon>
        <taxon>Fungi</taxon>
        <taxon>Dikarya</taxon>
        <taxon>Ascomycota</taxon>
        <taxon>Pezizomycotina</taxon>
        <taxon>Dothideomycetes</taxon>
        <taxon>Dothideomycetidae</taxon>
        <taxon>Mycosphaerellales</taxon>
        <taxon>Mycosphaerellaceae</taxon>
        <taxon>Cercospora</taxon>
    </lineage>
</organism>
<dbReference type="RefSeq" id="XP_044652337.1">
    <property type="nucleotide sequence ID" value="XM_044796402.1"/>
</dbReference>
<dbReference type="Proteomes" id="UP000825890">
    <property type="component" value="Unassembled WGS sequence"/>
</dbReference>
<feature type="compositionally biased region" description="Polar residues" evidence="2">
    <location>
        <begin position="211"/>
        <end position="225"/>
    </location>
</feature>
<gene>
    <name evidence="4" type="ORF">CKM354_000128100</name>
</gene>
<feature type="compositionally biased region" description="Basic residues" evidence="2">
    <location>
        <begin position="1"/>
        <end position="11"/>
    </location>
</feature>
<reference evidence="4 5" key="1">
    <citation type="submission" date="2021-01" db="EMBL/GenBank/DDBJ databases">
        <title>Cercospora kikuchii MAFF 305040 whole genome shotgun sequence.</title>
        <authorList>
            <person name="Kashiwa T."/>
            <person name="Suzuki T."/>
        </authorList>
    </citation>
    <scope>NUCLEOTIDE SEQUENCE [LARGE SCALE GENOMIC DNA]</scope>
    <source>
        <strain evidence="4 5">MAFF 305040</strain>
    </source>
</reference>
<proteinExistence type="predicted"/>
<feature type="domain" description="Zn(2)-C6 fungal-type" evidence="3">
    <location>
        <begin position="53"/>
        <end position="89"/>
    </location>
</feature>
<dbReference type="GeneID" id="68286856"/>
<evidence type="ECO:0000313" key="4">
    <source>
        <dbReference type="EMBL" id="GIZ37850.1"/>
    </source>
</evidence>
<feature type="compositionally biased region" description="Basic and acidic residues" evidence="2">
    <location>
        <begin position="163"/>
        <end position="184"/>
    </location>
</feature>
<sequence length="323" mass="35142">MARKASTRKTPARNTTTRKAPASASPPAAAPIDEPEPRTRNNHNLAQSKDYPSCYWCSKRRVRCGNTDDMMGFPCTACVRRGTTAGCVAHKDHPEWVPGVSGATHKRKRKVKQLEKDTTDEGKDEYDEKPKKKQKNSKRKAGDVEVAAPVGVDVPVTNKLSKRKADALEPKDEDKAKRGDDQQPKKKRLRKDKTVDEFAAPAAPLPETGSPRRSLSNNVMHTATVNDGDEVQSEGEESDDDVPTAGETSEEAEDVEELQPHADQLPGTTITPDASKLSTVQDIESSLGDAADRPEVGLVLEQMHSRQAIEEDGNAGQGAVSVF</sequence>
<keyword evidence="5" id="KW-1185">Reference proteome</keyword>
<feature type="region of interest" description="Disordered" evidence="2">
    <location>
        <begin position="91"/>
        <end position="292"/>
    </location>
</feature>
<dbReference type="PROSITE" id="PS50048">
    <property type="entry name" value="ZN2_CY6_FUNGAL_2"/>
    <property type="match status" value="1"/>
</dbReference>
<feature type="region of interest" description="Disordered" evidence="2">
    <location>
        <begin position="1"/>
        <end position="50"/>
    </location>
</feature>
<feature type="compositionally biased region" description="Basic and acidic residues" evidence="2">
    <location>
        <begin position="112"/>
        <end position="130"/>
    </location>
</feature>
<comment type="caution">
    <text evidence="4">The sequence shown here is derived from an EMBL/GenBank/DDBJ whole genome shotgun (WGS) entry which is preliminary data.</text>
</comment>